<organism evidence="1 2">
    <name type="scientific">Zhihengliuella salsuginis</name>
    <dbReference type="NCBI Taxonomy" id="578222"/>
    <lineage>
        <taxon>Bacteria</taxon>
        <taxon>Bacillati</taxon>
        <taxon>Actinomycetota</taxon>
        <taxon>Actinomycetes</taxon>
        <taxon>Micrococcales</taxon>
        <taxon>Micrococcaceae</taxon>
        <taxon>Zhihengliuella</taxon>
    </lineage>
</organism>
<evidence type="ECO:0000313" key="1">
    <source>
        <dbReference type="EMBL" id="GHD05887.1"/>
    </source>
</evidence>
<protein>
    <recommendedName>
        <fullName evidence="3">PKD domain-containing protein</fullName>
    </recommendedName>
</protein>
<sequence length="180" mass="20073">MVTLEEFRRLPLPASEIIFENGVEGEPMYGIALIGHHVNLWADSEEFETTTSILGAPVDVKATPIEYRWTYDDGQYRTTPHAGEPRPDGVDPYEYKTHTSIVYEEAGNYDVALETVYAGYFRTGGSGWIPIPGVAVVASDPKVNSIWKTETRLVSEDCTENPDGWACESPFLKTPPWEQG</sequence>
<gene>
    <name evidence="1" type="ORF">GCM10008096_15240</name>
</gene>
<evidence type="ECO:0000313" key="2">
    <source>
        <dbReference type="Proteomes" id="UP000642819"/>
    </source>
</evidence>
<evidence type="ECO:0008006" key="3">
    <source>
        <dbReference type="Google" id="ProtNLM"/>
    </source>
</evidence>
<keyword evidence="2" id="KW-1185">Reference proteome</keyword>
<name>A0ABQ3GGU7_9MICC</name>
<accession>A0ABQ3GGU7</accession>
<dbReference type="Proteomes" id="UP000642819">
    <property type="component" value="Unassembled WGS sequence"/>
</dbReference>
<comment type="caution">
    <text evidence="1">The sequence shown here is derived from an EMBL/GenBank/DDBJ whole genome shotgun (WGS) entry which is preliminary data.</text>
</comment>
<dbReference type="EMBL" id="BMXK01000006">
    <property type="protein sequence ID" value="GHD05887.1"/>
    <property type="molecule type" value="Genomic_DNA"/>
</dbReference>
<proteinExistence type="predicted"/>
<reference evidence="2" key="1">
    <citation type="journal article" date="2019" name="Int. J. Syst. Evol. Microbiol.">
        <title>The Global Catalogue of Microorganisms (GCM) 10K type strain sequencing project: providing services to taxonomists for standard genome sequencing and annotation.</title>
        <authorList>
            <consortium name="The Broad Institute Genomics Platform"/>
            <consortium name="The Broad Institute Genome Sequencing Center for Infectious Disease"/>
            <person name="Wu L."/>
            <person name="Ma J."/>
        </authorList>
    </citation>
    <scope>NUCLEOTIDE SEQUENCE [LARGE SCALE GENOMIC DNA]</scope>
    <source>
        <strain evidence="2">KCTC 19466</strain>
    </source>
</reference>